<dbReference type="PIRSF" id="PIRSF018266">
    <property type="entry name" value="FecR"/>
    <property type="match status" value="1"/>
</dbReference>
<feature type="domain" description="FecR N-terminal" evidence="2">
    <location>
        <begin position="43"/>
        <end position="83"/>
    </location>
</feature>
<protein>
    <recommendedName>
        <fullName evidence="5">FecR protein domain-containing protein</fullName>
    </recommendedName>
</protein>
<dbReference type="Gene3D" id="3.55.50.30">
    <property type="match status" value="1"/>
</dbReference>
<dbReference type="EMBL" id="NHNI01000001">
    <property type="protein sequence ID" value="OZY85604.1"/>
    <property type="molecule type" value="Genomic_DNA"/>
</dbReference>
<dbReference type="InterPro" id="IPR012373">
    <property type="entry name" value="Ferrdict_sens_TM"/>
</dbReference>
<evidence type="ECO:0000259" key="2">
    <source>
        <dbReference type="Pfam" id="PF16220"/>
    </source>
</evidence>
<dbReference type="AlphaFoldDB" id="A0A266Q6U6"/>
<evidence type="ECO:0000313" key="4">
    <source>
        <dbReference type="Proteomes" id="UP000216101"/>
    </source>
</evidence>
<dbReference type="PANTHER" id="PTHR30273:SF2">
    <property type="entry name" value="PROTEIN FECR"/>
    <property type="match status" value="1"/>
</dbReference>
<dbReference type="Gene3D" id="2.60.120.1440">
    <property type="match status" value="1"/>
</dbReference>
<dbReference type="Pfam" id="PF16220">
    <property type="entry name" value="DUF4880"/>
    <property type="match status" value="1"/>
</dbReference>
<dbReference type="InterPro" id="IPR032623">
    <property type="entry name" value="FecR_N"/>
</dbReference>
<feature type="domain" description="FecR protein" evidence="1">
    <location>
        <begin position="149"/>
        <end position="240"/>
    </location>
</feature>
<evidence type="ECO:0000313" key="3">
    <source>
        <dbReference type="EMBL" id="OZY85604.1"/>
    </source>
</evidence>
<accession>A0A266Q6U6</accession>
<evidence type="ECO:0008006" key="5">
    <source>
        <dbReference type="Google" id="ProtNLM"/>
    </source>
</evidence>
<reference evidence="4" key="1">
    <citation type="submission" date="2017-05" db="EMBL/GenBank/DDBJ databases">
        <authorList>
            <person name="Barney B.M."/>
        </authorList>
    </citation>
    <scope>NUCLEOTIDE SEQUENCE [LARGE SCALE GENOMIC DNA]</scope>
    <source>
        <strain evidence="4">PSBB022</strain>
    </source>
</reference>
<dbReference type="Proteomes" id="UP000216101">
    <property type="component" value="Unassembled WGS sequence"/>
</dbReference>
<dbReference type="InterPro" id="IPR006860">
    <property type="entry name" value="FecR"/>
</dbReference>
<proteinExistence type="predicted"/>
<comment type="caution">
    <text evidence="3">The sequence shown here is derived from an EMBL/GenBank/DDBJ whole genome shotgun (WGS) entry which is preliminary data.</text>
</comment>
<keyword evidence="4" id="KW-1185">Reference proteome</keyword>
<dbReference type="Pfam" id="PF04773">
    <property type="entry name" value="FecR"/>
    <property type="match status" value="1"/>
</dbReference>
<name>A0A266Q6U6_9GAMM</name>
<sequence length="359" mass="39334">MSFMLSAYHNSYRGRQMQDSFHSSRISGSGEQPPTQRELQLADAMDWLMRLEAHPEDVALMQQHLDWLAASPQHQSAWAHACHTWRLLQALPPTEAIVPEPQTSLVTANVAVFPVSPWAHYARRLAGVAIAACLILVTLPSLSLFLQADYATGIGESRQISLADGSQLYLGADSAIAEDYSGKERRIQLLKGEAFFDVVPDHTRPFVVNTGKLKVTVLGTRFNVVMGKLSESVSVASGKVAVQNQQMGQADTFAQHLLAGDQLTIANNGTFVLSELAVEDVGSWRDKRLYVQDAAIADVAATLQRYHSSRIVILGSDMETQRVTGAYDLAAPDQALESLVSPYQGKIHNLMGLLRLVTR</sequence>
<dbReference type="PANTHER" id="PTHR30273">
    <property type="entry name" value="PERIPLASMIC SIGNAL SENSOR AND SIGMA FACTOR ACTIVATOR FECR-RELATED"/>
    <property type="match status" value="1"/>
</dbReference>
<evidence type="ECO:0000259" key="1">
    <source>
        <dbReference type="Pfam" id="PF04773"/>
    </source>
</evidence>
<dbReference type="GO" id="GO:0016989">
    <property type="term" value="F:sigma factor antagonist activity"/>
    <property type="evidence" value="ECO:0007669"/>
    <property type="project" value="TreeGrafter"/>
</dbReference>
<organism evidence="3 4">
    <name type="scientific">Cellvibrio mixtus</name>
    <dbReference type="NCBI Taxonomy" id="39650"/>
    <lineage>
        <taxon>Bacteria</taxon>
        <taxon>Pseudomonadati</taxon>
        <taxon>Pseudomonadota</taxon>
        <taxon>Gammaproteobacteria</taxon>
        <taxon>Cellvibrionales</taxon>
        <taxon>Cellvibrionaceae</taxon>
        <taxon>Cellvibrio</taxon>
    </lineage>
</organism>
<gene>
    <name evidence="3" type="ORF">CBP51_00695</name>
</gene>